<protein>
    <submittedName>
        <fullName evidence="1">Uncharacterized protein</fullName>
    </submittedName>
</protein>
<comment type="caution">
    <text evidence="1">The sequence shown here is derived from an EMBL/GenBank/DDBJ whole genome shotgun (WGS) entry which is preliminary data.</text>
</comment>
<accession>A0A0F8Y0R5</accession>
<reference evidence="1" key="1">
    <citation type="journal article" date="2015" name="Nature">
        <title>Complex archaea that bridge the gap between prokaryotes and eukaryotes.</title>
        <authorList>
            <person name="Spang A."/>
            <person name="Saw J.H."/>
            <person name="Jorgensen S.L."/>
            <person name="Zaremba-Niedzwiedzka K."/>
            <person name="Martijn J."/>
            <person name="Lind A.E."/>
            <person name="van Eijk R."/>
            <person name="Schleper C."/>
            <person name="Guy L."/>
            <person name="Ettema T.J."/>
        </authorList>
    </citation>
    <scope>NUCLEOTIDE SEQUENCE</scope>
</reference>
<gene>
    <name evidence="1" type="ORF">LCGC14_2956870</name>
</gene>
<proteinExistence type="predicted"/>
<sequence length="55" mass="6469">LANHLSHESFTKVLNPFNSEIELRDACEELLDVIKQSHPIQFEYIQNEMLKDIEV</sequence>
<organism evidence="1">
    <name type="scientific">marine sediment metagenome</name>
    <dbReference type="NCBI Taxonomy" id="412755"/>
    <lineage>
        <taxon>unclassified sequences</taxon>
        <taxon>metagenomes</taxon>
        <taxon>ecological metagenomes</taxon>
    </lineage>
</organism>
<name>A0A0F8Y0R5_9ZZZZ</name>
<dbReference type="AlphaFoldDB" id="A0A0F8Y0R5"/>
<feature type="non-terminal residue" evidence="1">
    <location>
        <position position="1"/>
    </location>
</feature>
<dbReference type="EMBL" id="LAZR01059742">
    <property type="protein sequence ID" value="KKK67160.1"/>
    <property type="molecule type" value="Genomic_DNA"/>
</dbReference>
<evidence type="ECO:0000313" key="1">
    <source>
        <dbReference type="EMBL" id="KKK67160.1"/>
    </source>
</evidence>